<sequence length="552" mass="60730">MESPEHAATILDAPPVENWGKLLWSETHIKDEDGTTQNEEKDGETKKLQVKESVLELLSLPKPSQCASGAPPNVAGKPIIKVPLSTIATASATTKNDLSISLRPQSSVTSVGGGNVTLELTSLRFGIPNICVGHEQTEEAGREVLLETQERIRAYQRSLASNGTAEGAEPGDQLIMMLTGVHREDERVIAVLDDLTFSFPAGRYKLMVTNYSLLLEEKKRNAGERGAIGLVPLSDVVQLYLCDIPVGLSAGKAITGENDHVAQYVVIILRNPLKVRTTTYRHIVISCPAGFVLDEQHAWTSELKTQEDIDSFLASLPHNRNRGKDGSGENEVKETFPPTITGPVSELLIRVLKAVTGVKALGGYNRDYHTAAGISALRCMHQSSEGYLYVLSSALLFLHRPATRVLYSDISRIEVDESHPKAETFQIVVYGNFSTYGRGGVSKEGGKLIFASLPVDERPALLTFLQSKVEIIRTGASLENSENESEDEGSESSEDDSDAEEGDEEEDDEDEESEHKRSSRRKEDKGREGRSKSHRRSKNNEHRHKKHKREAD</sequence>
<organism evidence="3">
    <name type="scientific">Trypanosoma congolense (strain IL3000)</name>
    <dbReference type="NCBI Taxonomy" id="1068625"/>
    <lineage>
        <taxon>Eukaryota</taxon>
        <taxon>Discoba</taxon>
        <taxon>Euglenozoa</taxon>
        <taxon>Kinetoplastea</taxon>
        <taxon>Metakinetoplastina</taxon>
        <taxon>Trypanosomatida</taxon>
        <taxon>Trypanosomatidae</taxon>
        <taxon>Trypanosoma</taxon>
        <taxon>Nannomonas</taxon>
    </lineage>
</organism>
<feature type="compositionally biased region" description="Acidic residues" evidence="1">
    <location>
        <begin position="481"/>
        <end position="512"/>
    </location>
</feature>
<dbReference type="GO" id="GO:0031491">
    <property type="term" value="F:nucleosome binding"/>
    <property type="evidence" value="ECO:0007669"/>
    <property type="project" value="TreeGrafter"/>
</dbReference>
<evidence type="ECO:0000313" key="3">
    <source>
        <dbReference type="EMBL" id="CCC94442.1"/>
    </source>
</evidence>
<dbReference type="GO" id="GO:0042393">
    <property type="term" value="F:histone binding"/>
    <property type="evidence" value="ECO:0007669"/>
    <property type="project" value="TreeGrafter"/>
</dbReference>
<dbReference type="SMART" id="SM01287">
    <property type="entry name" value="Rtt106"/>
    <property type="match status" value="1"/>
</dbReference>
<dbReference type="EMBL" id="HE575323">
    <property type="protein sequence ID" value="CCC94442.1"/>
    <property type="molecule type" value="Genomic_DNA"/>
</dbReference>
<dbReference type="AlphaFoldDB" id="G0UYH5"/>
<dbReference type="Gene3D" id="2.30.29.30">
    <property type="entry name" value="Pleckstrin-homology domain (PH domain)/Phosphotyrosine-binding domain (PTB)"/>
    <property type="match status" value="1"/>
</dbReference>
<evidence type="ECO:0000259" key="2">
    <source>
        <dbReference type="SMART" id="SM01287"/>
    </source>
</evidence>
<feature type="compositionally biased region" description="Basic and acidic residues" evidence="1">
    <location>
        <begin position="322"/>
        <end position="334"/>
    </location>
</feature>
<accession>G0UYH5</accession>
<dbReference type="PANTHER" id="PTHR45849:SF1">
    <property type="entry name" value="FACT COMPLEX SUBUNIT SSRP1"/>
    <property type="match status" value="1"/>
</dbReference>
<dbReference type="InterPro" id="IPR011993">
    <property type="entry name" value="PH-like_dom_sf"/>
</dbReference>
<feature type="region of interest" description="Disordered" evidence="1">
    <location>
        <begin position="316"/>
        <end position="336"/>
    </location>
</feature>
<gene>
    <name evidence="3" type="ORF">TCIL3000_10_12240</name>
</gene>
<feature type="domain" description="Histone chaperone RTT106/FACT complex subunit SPT16-like middle" evidence="2">
    <location>
        <begin position="374"/>
        <end position="475"/>
    </location>
</feature>
<dbReference type="GO" id="GO:0035101">
    <property type="term" value="C:FACT complex"/>
    <property type="evidence" value="ECO:0007669"/>
    <property type="project" value="TreeGrafter"/>
</dbReference>
<name>G0UYH5_TRYCI</name>
<protein>
    <submittedName>
        <fullName evidence="3">Uncharacterized protein TCIL3000_10_12240</fullName>
    </submittedName>
</protein>
<evidence type="ECO:0000256" key="1">
    <source>
        <dbReference type="SAM" id="MobiDB-lite"/>
    </source>
</evidence>
<reference evidence="3" key="1">
    <citation type="journal article" date="2012" name="Proc. Natl. Acad. Sci. U.S.A.">
        <title>Antigenic diversity is generated by distinct evolutionary mechanisms in African trypanosome species.</title>
        <authorList>
            <person name="Jackson A.P."/>
            <person name="Berry A."/>
            <person name="Aslett M."/>
            <person name="Allison H.C."/>
            <person name="Burton P."/>
            <person name="Vavrova-Anderson J."/>
            <person name="Brown R."/>
            <person name="Browne H."/>
            <person name="Corton N."/>
            <person name="Hauser H."/>
            <person name="Gamble J."/>
            <person name="Gilderthorp R."/>
            <person name="Marcello L."/>
            <person name="McQuillan J."/>
            <person name="Otto T.D."/>
            <person name="Quail M.A."/>
            <person name="Sanders M.J."/>
            <person name="van Tonder A."/>
            <person name="Ginger M.L."/>
            <person name="Field M.C."/>
            <person name="Barry J.D."/>
            <person name="Hertz-Fowler C."/>
            <person name="Berriman M."/>
        </authorList>
    </citation>
    <scope>NUCLEOTIDE SEQUENCE</scope>
    <source>
        <strain evidence="3">IL3000</strain>
    </source>
</reference>
<proteinExistence type="predicted"/>
<feature type="compositionally biased region" description="Basic residues" evidence="1">
    <location>
        <begin position="532"/>
        <end position="552"/>
    </location>
</feature>
<dbReference type="InterPro" id="IPR050454">
    <property type="entry name" value="RTT106/SSRP1_HistChap/FACT"/>
</dbReference>
<dbReference type="SUPFAM" id="SSF50729">
    <property type="entry name" value="PH domain-like"/>
    <property type="match status" value="1"/>
</dbReference>
<dbReference type="Gene3D" id="2.30.29.150">
    <property type="match status" value="1"/>
</dbReference>
<dbReference type="PANTHER" id="PTHR45849">
    <property type="entry name" value="FACT COMPLEX SUBUNIT SSRP1"/>
    <property type="match status" value="1"/>
</dbReference>
<feature type="region of interest" description="Disordered" evidence="1">
    <location>
        <begin position="476"/>
        <end position="552"/>
    </location>
</feature>
<dbReference type="VEuPathDB" id="TriTrypDB:TcIL3000_10_12240"/>
<dbReference type="Pfam" id="PF08512">
    <property type="entry name" value="Rttp106-like_middle"/>
    <property type="match status" value="1"/>
</dbReference>
<dbReference type="InterPro" id="IPR013719">
    <property type="entry name" value="RTT106/SPT16-like_middle_dom"/>
</dbReference>
<feature type="compositionally biased region" description="Basic and acidic residues" evidence="1">
    <location>
        <begin position="513"/>
        <end position="531"/>
    </location>
</feature>